<keyword evidence="1" id="KW-0732">Signal</keyword>
<dbReference type="OrthoDB" id="1427071at2"/>
<keyword evidence="3" id="KW-1185">Reference proteome</keyword>
<name>A0A1G8GRY6_9FLAO</name>
<dbReference type="EMBL" id="FNCZ01000006">
    <property type="protein sequence ID" value="SDH97152.1"/>
    <property type="molecule type" value="Genomic_DNA"/>
</dbReference>
<protein>
    <recommendedName>
        <fullName evidence="4">Lipoprotein</fullName>
    </recommendedName>
</protein>
<feature type="chain" id="PRO_5011615008" description="Lipoprotein" evidence="1">
    <location>
        <begin position="24"/>
        <end position="263"/>
    </location>
</feature>
<proteinExistence type="predicted"/>
<dbReference type="STRING" id="262004.SAMN04489796_10611"/>
<feature type="signal peptide" evidence="1">
    <location>
        <begin position="1"/>
        <end position="23"/>
    </location>
</feature>
<accession>A0A1G8GRY6</accession>
<dbReference type="PROSITE" id="PS51257">
    <property type="entry name" value="PROKAR_LIPOPROTEIN"/>
    <property type="match status" value="1"/>
</dbReference>
<evidence type="ECO:0000256" key="1">
    <source>
        <dbReference type="SAM" id="SignalP"/>
    </source>
</evidence>
<dbReference type="Proteomes" id="UP000199492">
    <property type="component" value="Unassembled WGS sequence"/>
</dbReference>
<gene>
    <name evidence="2" type="ORF">SAMN04489796_10611</name>
</gene>
<evidence type="ECO:0008006" key="4">
    <source>
        <dbReference type="Google" id="ProtNLM"/>
    </source>
</evidence>
<evidence type="ECO:0000313" key="3">
    <source>
        <dbReference type="Proteomes" id="UP000199492"/>
    </source>
</evidence>
<sequence length="263" mass="28313">MKSIQLICTLLVLALICSCSSNDDGNNENDSLNNYTTECENGNGPNTITGPKAAYWDNAKGVPLPLTQPPLLANMEGYYIHNSYPAIGFPLPQGYSGFDIYDQASGTFGVDVKRNDNKAVWTYIPTTSFTGNFTITDAITLIVNKMFSDVGFNGNSYEVECSETQPVNLGGGVTRIYSARLIRFGDFTGQVYAINTTLEGLVGITYVSAAASVGPTNEYNSLVANIFIPLNYQLLVNDNGLLDSDLDGVPDVDDAAPNNPNIQ</sequence>
<evidence type="ECO:0000313" key="2">
    <source>
        <dbReference type="EMBL" id="SDH97152.1"/>
    </source>
</evidence>
<dbReference type="AlphaFoldDB" id="A0A1G8GRY6"/>
<reference evidence="3" key="1">
    <citation type="submission" date="2016-10" db="EMBL/GenBank/DDBJ databases">
        <authorList>
            <person name="Varghese N."/>
            <person name="Submissions S."/>
        </authorList>
    </citation>
    <scope>NUCLEOTIDE SEQUENCE [LARGE SCALE GENOMIC DNA]</scope>
    <source>
        <strain evidence="3">DSM 15363</strain>
    </source>
</reference>
<dbReference type="RefSeq" id="WP_092468936.1">
    <property type="nucleotide sequence ID" value="NZ_FNCZ01000006.1"/>
</dbReference>
<organism evidence="2 3">
    <name type="scientific">Winogradskyella thalassocola</name>
    <dbReference type="NCBI Taxonomy" id="262004"/>
    <lineage>
        <taxon>Bacteria</taxon>
        <taxon>Pseudomonadati</taxon>
        <taxon>Bacteroidota</taxon>
        <taxon>Flavobacteriia</taxon>
        <taxon>Flavobacteriales</taxon>
        <taxon>Flavobacteriaceae</taxon>
        <taxon>Winogradskyella</taxon>
    </lineage>
</organism>